<organism evidence="2 3">
    <name type="scientific">Brevibacillus borstelensis AK1</name>
    <dbReference type="NCBI Taxonomy" id="1300222"/>
    <lineage>
        <taxon>Bacteria</taxon>
        <taxon>Bacillati</taxon>
        <taxon>Bacillota</taxon>
        <taxon>Bacilli</taxon>
        <taxon>Bacillales</taxon>
        <taxon>Paenibacillaceae</taxon>
        <taxon>Brevibacillus</taxon>
    </lineage>
</organism>
<sequence length="182" mass="20210">MIAWLDSIWELSVVLWLLPIAFICHDLEEIITVEKWLAGNRERVLKVLPPKAARFLEPSLSMNTAQFAAAVACIFLVISSATVLAVTTLSTGAYLPFYLVCVHVMFLHVFTHVGQSILLGSYTPGVVTAVVVILPYSSYAYYRLLASGAVSWELLFSTLPFVLLIIPVLFSAHWLGERLVKQ</sequence>
<name>M8DIC9_9BACL</name>
<evidence type="ECO:0008006" key="4">
    <source>
        <dbReference type="Google" id="ProtNLM"/>
    </source>
</evidence>
<feature type="transmembrane region" description="Helical" evidence="1">
    <location>
        <begin position="67"/>
        <end position="87"/>
    </location>
</feature>
<proteinExistence type="predicted"/>
<feature type="transmembrane region" description="Helical" evidence="1">
    <location>
        <begin position="154"/>
        <end position="176"/>
    </location>
</feature>
<dbReference type="PATRIC" id="fig|1300222.3.peg.2143"/>
<evidence type="ECO:0000313" key="2">
    <source>
        <dbReference type="EMBL" id="EMT53172.1"/>
    </source>
</evidence>
<dbReference type="RefSeq" id="WP_003388061.1">
    <property type="nucleotide sequence ID" value="NZ_APBN01000003.1"/>
</dbReference>
<feature type="transmembrane region" description="Helical" evidence="1">
    <location>
        <begin position="122"/>
        <end position="142"/>
    </location>
</feature>
<dbReference type="Pfam" id="PF13787">
    <property type="entry name" value="HXXEE"/>
    <property type="match status" value="1"/>
</dbReference>
<dbReference type="InterPro" id="IPR025671">
    <property type="entry name" value="HXXEE"/>
</dbReference>
<reference evidence="2 3" key="1">
    <citation type="submission" date="2013-03" db="EMBL/GenBank/DDBJ databases">
        <title>Assembly of a new bacterial strain Brevibacillus borstelensis AK1.</title>
        <authorList>
            <person name="Rajan I."/>
            <person name="PoliReddy D."/>
            <person name="Sugumar T."/>
            <person name="Rathinam K."/>
            <person name="Alqarawi S."/>
            <person name="Khalil A.B."/>
            <person name="Sivakumar N."/>
        </authorList>
    </citation>
    <scope>NUCLEOTIDE SEQUENCE [LARGE SCALE GENOMIC DNA]</scope>
    <source>
        <strain evidence="2 3">AK1</strain>
    </source>
</reference>
<accession>M8DIC9</accession>
<evidence type="ECO:0000256" key="1">
    <source>
        <dbReference type="SAM" id="Phobius"/>
    </source>
</evidence>
<protein>
    <recommendedName>
        <fullName evidence="4">HXXEE domain-containing protein</fullName>
    </recommendedName>
</protein>
<keyword evidence="1" id="KW-0472">Membrane</keyword>
<dbReference type="STRING" id="1300222.I532_10352"/>
<comment type="caution">
    <text evidence="2">The sequence shown here is derived from an EMBL/GenBank/DDBJ whole genome shotgun (WGS) entry which is preliminary data.</text>
</comment>
<dbReference type="AlphaFoldDB" id="M8DIC9"/>
<keyword evidence="1" id="KW-0812">Transmembrane</keyword>
<feature type="transmembrane region" description="Helical" evidence="1">
    <location>
        <begin position="93"/>
        <end position="110"/>
    </location>
</feature>
<dbReference type="Proteomes" id="UP000012081">
    <property type="component" value="Unassembled WGS sequence"/>
</dbReference>
<evidence type="ECO:0000313" key="3">
    <source>
        <dbReference type="Proteomes" id="UP000012081"/>
    </source>
</evidence>
<gene>
    <name evidence="2" type="ORF">I532_10352</name>
</gene>
<dbReference type="EMBL" id="APBN01000003">
    <property type="protein sequence ID" value="EMT53172.1"/>
    <property type="molecule type" value="Genomic_DNA"/>
</dbReference>
<keyword evidence="3" id="KW-1185">Reference proteome</keyword>
<keyword evidence="1" id="KW-1133">Transmembrane helix</keyword>